<dbReference type="RefSeq" id="WP_283738772.1">
    <property type="nucleotide sequence ID" value="NZ_JASJEV010000001.1"/>
</dbReference>
<evidence type="ECO:0000256" key="12">
    <source>
        <dbReference type="ARBA" id="ARBA00022695"/>
    </source>
</evidence>
<evidence type="ECO:0000256" key="17">
    <source>
        <dbReference type="ARBA" id="ARBA00023264"/>
    </source>
</evidence>
<dbReference type="Pfam" id="PF01148">
    <property type="entry name" value="CTP_transf_1"/>
    <property type="match status" value="1"/>
</dbReference>
<evidence type="ECO:0000256" key="19">
    <source>
        <dbReference type="SAM" id="Phobius"/>
    </source>
</evidence>
<keyword evidence="13 19" id="KW-1133">Transmembrane helix</keyword>
<comment type="similarity">
    <text evidence="5 18">Belongs to the CDS family.</text>
</comment>
<evidence type="ECO:0000256" key="3">
    <source>
        <dbReference type="ARBA" id="ARBA00005119"/>
    </source>
</evidence>
<dbReference type="GO" id="GO:0016779">
    <property type="term" value="F:nucleotidyltransferase activity"/>
    <property type="evidence" value="ECO:0007669"/>
    <property type="project" value="UniProtKB-KW"/>
</dbReference>
<evidence type="ECO:0000256" key="9">
    <source>
        <dbReference type="ARBA" id="ARBA00022516"/>
    </source>
</evidence>
<dbReference type="PANTHER" id="PTHR46382:SF1">
    <property type="entry name" value="PHOSPHATIDATE CYTIDYLYLTRANSFERASE"/>
    <property type="match status" value="1"/>
</dbReference>
<feature type="transmembrane region" description="Helical" evidence="19">
    <location>
        <begin position="92"/>
        <end position="108"/>
    </location>
</feature>
<keyword evidence="11 18" id="KW-0812">Transmembrane</keyword>
<keyword evidence="10 18" id="KW-0808">Transferase</keyword>
<sequence length="282" mass="28265">MASQGPPGTPGLAGSELGLRVASALVLGVVALATAYWGGLPFVFVWTGAAAAIALEWLSLARVEPETAEKAVVGTGVGLTGLAAGTTSDPRLAAVALLLTLAAAVLVGRSRRDRLWAAGGALYAAVIALVPILVRQAPGLGLAVLLWMFAVVWATDIVAYFTGRSLGGPKLWPRVSPKKTWSGFVGGTLAGTFAGAMVAAAAQGRGIAVPLGYGTVVALSAIASIAGQFGDLAESALKRRAGVKDSGHLIPGHGGVMDRLDAFWAVAAIVALASAALQLSAP</sequence>
<evidence type="ECO:0000256" key="8">
    <source>
        <dbReference type="ARBA" id="ARBA00022475"/>
    </source>
</evidence>
<keyword evidence="8" id="KW-1003">Cell membrane</keyword>
<accession>A0ABT7ABQ9</accession>
<keyword evidence="9" id="KW-0444">Lipid biosynthesis</keyword>
<evidence type="ECO:0000256" key="14">
    <source>
        <dbReference type="ARBA" id="ARBA00023098"/>
    </source>
</evidence>
<gene>
    <name evidence="20" type="ORF">QNA08_00740</name>
</gene>
<feature type="transmembrane region" description="Helical" evidence="19">
    <location>
        <begin position="181"/>
        <end position="201"/>
    </location>
</feature>
<comment type="caution">
    <text evidence="20">The sequence shown here is derived from an EMBL/GenBank/DDBJ whole genome shotgun (WGS) entry which is preliminary data.</text>
</comment>
<evidence type="ECO:0000256" key="4">
    <source>
        <dbReference type="ARBA" id="ARBA00005189"/>
    </source>
</evidence>
<feature type="transmembrane region" description="Helical" evidence="19">
    <location>
        <begin position="207"/>
        <end position="230"/>
    </location>
</feature>
<dbReference type="PANTHER" id="PTHR46382">
    <property type="entry name" value="PHOSPHATIDATE CYTIDYLYLTRANSFERASE"/>
    <property type="match status" value="1"/>
</dbReference>
<keyword evidence="15 19" id="KW-0472">Membrane</keyword>
<evidence type="ECO:0000256" key="15">
    <source>
        <dbReference type="ARBA" id="ARBA00023136"/>
    </source>
</evidence>
<evidence type="ECO:0000256" key="16">
    <source>
        <dbReference type="ARBA" id="ARBA00023209"/>
    </source>
</evidence>
<evidence type="ECO:0000313" key="20">
    <source>
        <dbReference type="EMBL" id="MDJ1156773.1"/>
    </source>
</evidence>
<feature type="transmembrane region" description="Helical" evidence="19">
    <location>
        <begin position="115"/>
        <end position="134"/>
    </location>
</feature>
<evidence type="ECO:0000256" key="5">
    <source>
        <dbReference type="ARBA" id="ARBA00010185"/>
    </source>
</evidence>
<reference evidence="20 21" key="1">
    <citation type="submission" date="2023-05" db="EMBL/GenBank/DDBJ databases">
        <title>Chelatococcus sp. nov., a moderately thermophilic bacterium isolated from hot spring microbial mat.</title>
        <authorList>
            <person name="Hu C.-J."/>
            <person name="Li W.-J."/>
        </authorList>
    </citation>
    <scope>NUCLEOTIDE SEQUENCE [LARGE SCALE GENOMIC DNA]</scope>
    <source>
        <strain evidence="20 21">SYSU G07232</strain>
    </source>
</reference>
<feature type="transmembrane region" description="Helical" evidence="19">
    <location>
        <begin position="140"/>
        <end position="161"/>
    </location>
</feature>
<keyword evidence="12 18" id="KW-0548">Nucleotidyltransferase</keyword>
<protein>
    <recommendedName>
        <fullName evidence="7 18">Phosphatidate cytidylyltransferase</fullName>
        <ecNumber evidence="6 18">2.7.7.41</ecNumber>
    </recommendedName>
</protein>
<proteinExistence type="inferred from homology"/>
<dbReference type="EMBL" id="JASJEV010000001">
    <property type="protein sequence ID" value="MDJ1156773.1"/>
    <property type="molecule type" value="Genomic_DNA"/>
</dbReference>
<evidence type="ECO:0000256" key="7">
    <source>
        <dbReference type="ARBA" id="ARBA00019373"/>
    </source>
</evidence>
<dbReference type="InterPro" id="IPR000374">
    <property type="entry name" value="PC_trans"/>
</dbReference>
<evidence type="ECO:0000256" key="13">
    <source>
        <dbReference type="ARBA" id="ARBA00022989"/>
    </source>
</evidence>
<feature type="transmembrane region" description="Helical" evidence="19">
    <location>
        <begin position="17"/>
        <end position="37"/>
    </location>
</feature>
<dbReference type="EC" id="2.7.7.41" evidence="6 18"/>
<comment type="pathway">
    <text evidence="4">Lipid metabolism.</text>
</comment>
<evidence type="ECO:0000256" key="18">
    <source>
        <dbReference type="RuleBase" id="RU003938"/>
    </source>
</evidence>
<comment type="subcellular location">
    <subcellularLocation>
        <location evidence="2">Cell membrane</location>
        <topology evidence="2">Multi-pass membrane protein</topology>
    </subcellularLocation>
</comment>
<evidence type="ECO:0000256" key="6">
    <source>
        <dbReference type="ARBA" id="ARBA00012487"/>
    </source>
</evidence>
<feature type="transmembrane region" description="Helical" evidence="19">
    <location>
        <begin position="262"/>
        <end position="281"/>
    </location>
</feature>
<organism evidence="20 21">
    <name type="scientific">Chelatococcus albus</name>
    <dbReference type="NCBI Taxonomy" id="3047466"/>
    <lineage>
        <taxon>Bacteria</taxon>
        <taxon>Pseudomonadati</taxon>
        <taxon>Pseudomonadota</taxon>
        <taxon>Alphaproteobacteria</taxon>
        <taxon>Hyphomicrobiales</taxon>
        <taxon>Chelatococcaceae</taxon>
        <taxon>Chelatococcus</taxon>
    </lineage>
</organism>
<evidence type="ECO:0000256" key="10">
    <source>
        <dbReference type="ARBA" id="ARBA00022679"/>
    </source>
</evidence>
<name>A0ABT7ABQ9_9HYPH</name>
<comment type="pathway">
    <text evidence="3 18">Phospholipid metabolism; CDP-diacylglycerol biosynthesis; CDP-diacylglycerol from sn-glycerol 3-phosphate: step 3/3.</text>
</comment>
<evidence type="ECO:0000256" key="11">
    <source>
        <dbReference type="ARBA" id="ARBA00022692"/>
    </source>
</evidence>
<evidence type="ECO:0000256" key="1">
    <source>
        <dbReference type="ARBA" id="ARBA00001698"/>
    </source>
</evidence>
<dbReference type="Proteomes" id="UP001321492">
    <property type="component" value="Unassembled WGS sequence"/>
</dbReference>
<evidence type="ECO:0000256" key="2">
    <source>
        <dbReference type="ARBA" id="ARBA00004651"/>
    </source>
</evidence>
<dbReference type="PROSITE" id="PS01315">
    <property type="entry name" value="CDS"/>
    <property type="match status" value="1"/>
</dbReference>
<keyword evidence="16" id="KW-0594">Phospholipid biosynthesis</keyword>
<evidence type="ECO:0000313" key="21">
    <source>
        <dbReference type="Proteomes" id="UP001321492"/>
    </source>
</evidence>
<keyword evidence="21" id="KW-1185">Reference proteome</keyword>
<keyword evidence="17" id="KW-1208">Phospholipid metabolism</keyword>
<comment type="catalytic activity">
    <reaction evidence="1 18">
        <text>a 1,2-diacyl-sn-glycero-3-phosphate + CTP + H(+) = a CDP-1,2-diacyl-sn-glycerol + diphosphate</text>
        <dbReference type="Rhea" id="RHEA:16229"/>
        <dbReference type="ChEBI" id="CHEBI:15378"/>
        <dbReference type="ChEBI" id="CHEBI:33019"/>
        <dbReference type="ChEBI" id="CHEBI:37563"/>
        <dbReference type="ChEBI" id="CHEBI:58332"/>
        <dbReference type="ChEBI" id="CHEBI:58608"/>
        <dbReference type="EC" id="2.7.7.41"/>
    </reaction>
</comment>
<keyword evidence="14" id="KW-0443">Lipid metabolism</keyword>